<proteinExistence type="predicted"/>
<feature type="signal peptide" evidence="1">
    <location>
        <begin position="1"/>
        <end position="19"/>
    </location>
</feature>
<organism evidence="2 3">
    <name type="scientific">Vibrio cholerae</name>
    <dbReference type="NCBI Taxonomy" id="666"/>
    <lineage>
        <taxon>Bacteria</taxon>
        <taxon>Pseudomonadati</taxon>
        <taxon>Pseudomonadota</taxon>
        <taxon>Gammaproteobacteria</taxon>
        <taxon>Vibrionales</taxon>
        <taxon>Vibrionaceae</taxon>
        <taxon>Vibrio</taxon>
    </lineage>
</organism>
<sequence length="302" mass="34194">MKISKLTILLGLFAFNSVAEDAYIIRIPHEVTLGTWAYEPPEYSEWRNFSNPYNCTDWTPEADRVEIGTEFEQEQTCSYDAERTVSQYKVNSLSGQRVLDKEELDSDTIQKTERRNQVGTMVSRNMCIDILNRGESRGNKEYVVDPDGSGPLPSRSAYCDMTGGGWTLYDAFGTKLVATGSANPLAYNYRGINSTETLNRAGYSYSLTHINTTEYNVSDYYMQFFYTNTPYGYIQKTLPSWVDGVRVSTTNQWYGGVSHTTVGGNTISNPGYAQHKYLYFSGTGHLKLLETGIYWVDSVWVK</sequence>
<gene>
    <name evidence="2" type="ORF">F0M16_17790</name>
</gene>
<dbReference type="EMBL" id="VUAA01000022">
    <property type="protein sequence ID" value="KAA1253385.1"/>
    <property type="molecule type" value="Genomic_DNA"/>
</dbReference>
<evidence type="ECO:0000313" key="2">
    <source>
        <dbReference type="EMBL" id="KAA1253385.1"/>
    </source>
</evidence>
<evidence type="ECO:0000256" key="1">
    <source>
        <dbReference type="SAM" id="SignalP"/>
    </source>
</evidence>
<accession>A0A5Q6PEU5</accession>
<dbReference type="AlphaFoldDB" id="A0A5Q6PEU5"/>
<dbReference type="NCBIfam" id="NF040941">
    <property type="entry name" value="GGGWT_bact"/>
    <property type="match status" value="1"/>
</dbReference>
<reference evidence="2 3" key="1">
    <citation type="submission" date="2019-09" db="EMBL/GenBank/DDBJ databases">
        <authorList>
            <person name="Kritzky A."/>
            <person name="Schelkanova E.Y."/>
            <person name="Alkhova Z.V."/>
            <person name="Smirnova N.I."/>
        </authorList>
    </citation>
    <scope>NUCLEOTIDE SEQUENCE [LARGE SCALE GENOMIC DNA]</scope>
    <source>
        <strain evidence="2 3">M1526</strain>
    </source>
</reference>
<evidence type="ECO:0000313" key="3">
    <source>
        <dbReference type="Proteomes" id="UP000323225"/>
    </source>
</evidence>
<dbReference type="Proteomes" id="UP000323225">
    <property type="component" value="Unassembled WGS sequence"/>
</dbReference>
<name>A0A5Q6PEU5_VIBCL</name>
<evidence type="ECO:0008006" key="4">
    <source>
        <dbReference type="Google" id="ProtNLM"/>
    </source>
</evidence>
<dbReference type="Gene3D" id="2.60.120.1000">
    <property type="match status" value="1"/>
</dbReference>
<feature type="chain" id="PRO_5031378989" description="Fibrinogen C-terminal domain-containing protein" evidence="1">
    <location>
        <begin position="20"/>
        <end position="302"/>
    </location>
</feature>
<protein>
    <recommendedName>
        <fullName evidence="4">Fibrinogen C-terminal domain-containing protein</fullName>
    </recommendedName>
</protein>
<keyword evidence="1" id="KW-0732">Signal</keyword>
<comment type="caution">
    <text evidence="2">The sequence shown here is derived from an EMBL/GenBank/DDBJ whole genome shotgun (WGS) entry which is preliminary data.</text>
</comment>